<name>A0A1B0GLH9_LUTLO</name>
<dbReference type="VEuPathDB" id="VectorBase:LLOJ009968"/>
<dbReference type="GO" id="GO:0006357">
    <property type="term" value="P:regulation of transcription by RNA polymerase II"/>
    <property type="evidence" value="ECO:0007669"/>
    <property type="project" value="InterPro"/>
</dbReference>
<evidence type="ECO:0000313" key="8">
    <source>
        <dbReference type="Proteomes" id="UP000092461"/>
    </source>
</evidence>
<reference evidence="7" key="3">
    <citation type="submission" date="2020-05" db="UniProtKB">
        <authorList>
            <consortium name="EnsemblMetazoa"/>
        </authorList>
    </citation>
    <scope>IDENTIFICATION</scope>
    <source>
        <strain evidence="7">Jacobina</strain>
    </source>
</reference>
<dbReference type="SUPFAM" id="SSF47954">
    <property type="entry name" value="Cyclin-like"/>
    <property type="match status" value="2"/>
</dbReference>
<evidence type="ECO:0000313" key="7">
    <source>
        <dbReference type="EnsemblMetazoa" id="LLOJ009968-PA"/>
    </source>
</evidence>
<organism evidence="7 8">
    <name type="scientific">Lutzomyia longipalpis</name>
    <name type="common">Sand fly</name>
    <dbReference type="NCBI Taxonomy" id="7200"/>
    <lineage>
        <taxon>Eukaryota</taxon>
        <taxon>Metazoa</taxon>
        <taxon>Ecdysozoa</taxon>
        <taxon>Arthropoda</taxon>
        <taxon>Hexapoda</taxon>
        <taxon>Insecta</taxon>
        <taxon>Pterygota</taxon>
        <taxon>Neoptera</taxon>
        <taxon>Endopterygota</taxon>
        <taxon>Diptera</taxon>
        <taxon>Nematocera</taxon>
        <taxon>Psychodoidea</taxon>
        <taxon>Psychodidae</taxon>
        <taxon>Lutzomyia</taxon>
        <taxon>Lutzomyia</taxon>
    </lineage>
</organism>
<proteinExistence type="inferred from homology"/>
<keyword evidence="1 2" id="KW-0195">Cyclin</keyword>
<dbReference type="GO" id="GO:0016301">
    <property type="term" value="F:kinase activity"/>
    <property type="evidence" value="ECO:0007669"/>
    <property type="project" value="UniProtKB-KW"/>
</dbReference>
<dbReference type="FunFam" id="1.10.472.10:FF:000016">
    <property type="entry name" value="cyclin-L1 isoform X1"/>
    <property type="match status" value="1"/>
</dbReference>
<dbReference type="EMBL" id="AJWK01035035">
    <property type="status" value="NOT_ANNOTATED_CDS"/>
    <property type="molecule type" value="Genomic_DNA"/>
</dbReference>
<evidence type="ECO:0000259" key="5">
    <source>
        <dbReference type="SMART" id="SM01332"/>
    </source>
</evidence>
<feature type="compositionally biased region" description="Low complexity" evidence="3">
    <location>
        <begin position="364"/>
        <end position="374"/>
    </location>
</feature>
<dbReference type="EnsemblMetazoa" id="LLOJ009968-RA">
    <property type="protein sequence ID" value="LLOJ009968-PA"/>
    <property type="gene ID" value="LLOJ009968"/>
</dbReference>
<dbReference type="PANTHER" id="PTHR10026">
    <property type="entry name" value="CYCLIN"/>
    <property type="match status" value="1"/>
</dbReference>
<reference evidence="6" key="2">
    <citation type="journal article" date="2020" name="BMC">
        <title>Leishmania infection induces a limited differential gene expression in the sand fly midgut.</title>
        <authorList>
            <person name="Coutinho-Abreu I.V."/>
            <person name="Serafim T.D."/>
            <person name="Meneses C."/>
            <person name="Kamhawi S."/>
            <person name="Oliveira F."/>
            <person name="Valenzuela J.G."/>
        </authorList>
    </citation>
    <scope>NUCLEOTIDE SEQUENCE</scope>
    <source>
        <strain evidence="6">Jacobina</strain>
        <tissue evidence="6">Midgut</tissue>
    </source>
</reference>
<feature type="compositionally biased region" description="Basic residues" evidence="3">
    <location>
        <begin position="459"/>
        <end position="471"/>
    </location>
</feature>
<dbReference type="CDD" id="cd20589">
    <property type="entry name" value="CYCLIN_CCNL1_rpt1"/>
    <property type="match status" value="1"/>
</dbReference>
<dbReference type="VEuPathDB" id="VectorBase:LLONM1_008340"/>
<feature type="domain" description="Cyclin C-terminal" evidence="5">
    <location>
        <begin position="170"/>
        <end position="290"/>
    </location>
</feature>
<reference evidence="8" key="1">
    <citation type="submission" date="2012-05" db="EMBL/GenBank/DDBJ databases">
        <title>Whole Genome Assembly of Lutzomyia longipalpis.</title>
        <authorList>
            <person name="Richards S."/>
            <person name="Qu C."/>
            <person name="Dillon R."/>
            <person name="Worley K."/>
            <person name="Scherer S."/>
            <person name="Batterton M."/>
            <person name="Taylor A."/>
            <person name="Hawes A."/>
            <person name="Hernandez B."/>
            <person name="Kovar C."/>
            <person name="Mandapat C."/>
            <person name="Pham C."/>
            <person name="Qu C."/>
            <person name="Jing C."/>
            <person name="Bess C."/>
            <person name="Bandaranaike D."/>
            <person name="Ngo D."/>
            <person name="Ongeri F."/>
            <person name="Arias F."/>
            <person name="Lara F."/>
            <person name="Weissenberger G."/>
            <person name="Kamau G."/>
            <person name="Han H."/>
            <person name="Shen H."/>
            <person name="Dinh H."/>
            <person name="Khalil I."/>
            <person name="Jones J."/>
            <person name="Shafer J."/>
            <person name="Jayaseelan J."/>
            <person name="Quiroz J."/>
            <person name="Blankenburg K."/>
            <person name="Nguyen L."/>
            <person name="Jackson L."/>
            <person name="Francisco L."/>
            <person name="Tang L.-Y."/>
            <person name="Pu L.-L."/>
            <person name="Perales L."/>
            <person name="Lorensuhewa L."/>
            <person name="Munidasa M."/>
            <person name="Coyle M."/>
            <person name="Taylor M."/>
            <person name="Puazo M."/>
            <person name="Firestine M."/>
            <person name="Scheel M."/>
            <person name="Javaid M."/>
            <person name="Wang M."/>
            <person name="Li M."/>
            <person name="Tabassum N."/>
            <person name="Saada N."/>
            <person name="Osuji N."/>
            <person name="Aqrawi P."/>
            <person name="Fu Q."/>
            <person name="Thornton R."/>
            <person name="Raj R."/>
            <person name="Goodspeed R."/>
            <person name="Mata R."/>
            <person name="Najjar R."/>
            <person name="Gubbala S."/>
            <person name="Lee S."/>
            <person name="Denson S."/>
            <person name="Patil S."/>
            <person name="Macmil S."/>
            <person name="Qi S."/>
            <person name="Matskevitch T."/>
            <person name="Palculict T."/>
            <person name="Mathew T."/>
            <person name="Vee V."/>
            <person name="Velamala V."/>
            <person name="Korchina V."/>
            <person name="Cai W."/>
            <person name="Liu W."/>
            <person name="Dai W."/>
            <person name="Zou X."/>
            <person name="Zhu Y."/>
            <person name="Zhang Y."/>
            <person name="Wu Y.-Q."/>
            <person name="Xin Y."/>
            <person name="Nazarath L."/>
            <person name="Kovar C."/>
            <person name="Han Y."/>
            <person name="Muzny D."/>
            <person name="Gibbs R."/>
        </authorList>
    </citation>
    <scope>NUCLEOTIDE SEQUENCE [LARGE SCALE GENOMIC DNA]</scope>
    <source>
        <strain evidence="8">Jacobina</strain>
    </source>
</reference>
<protein>
    <submittedName>
        <fullName evidence="6">Putative cdk9 kinase-activating protein cyclin t</fullName>
    </submittedName>
</protein>
<dbReference type="InterPro" id="IPR004367">
    <property type="entry name" value="Cyclin_C-dom"/>
</dbReference>
<evidence type="ECO:0000313" key="6">
    <source>
        <dbReference type="EMBL" id="MBC1170127.1"/>
    </source>
</evidence>
<dbReference type="SMART" id="SM00385">
    <property type="entry name" value="CYCLIN"/>
    <property type="match status" value="2"/>
</dbReference>
<feature type="domain" description="Cyclin-like" evidence="4">
    <location>
        <begin position="174"/>
        <end position="258"/>
    </location>
</feature>
<feature type="compositionally biased region" description="Basic and acidic residues" evidence="3">
    <location>
        <begin position="399"/>
        <end position="451"/>
    </location>
</feature>
<dbReference type="Gene3D" id="1.10.472.10">
    <property type="entry name" value="Cyclin-like"/>
    <property type="match status" value="2"/>
</dbReference>
<dbReference type="InterPro" id="IPR013763">
    <property type="entry name" value="Cyclin-like_dom"/>
</dbReference>
<dbReference type="Proteomes" id="UP000092461">
    <property type="component" value="Unassembled WGS sequence"/>
</dbReference>
<evidence type="ECO:0000256" key="1">
    <source>
        <dbReference type="ARBA" id="ARBA00023127"/>
    </source>
</evidence>
<dbReference type="PIRSF" id="PIRSF036580">
    <property type="entry name" value="Cyclin_L"/>
    <property type="match status" value="1"/>
</dbReference>
<evidence type="ECO:0000259" key="4">
    <source>
        <dbReference type="SMART" id="SM00385"/>
    </source>
</evidence>
<sequence>MNSTKNEESTTKPMQRIYGQIVISLENCLLPDTKLEQTPSHLDGLDRETEIDLRILGCELIQTAGILLKLPQVAMATGQVLFQRFFYSKSFVRHNMETTAMSCVCLASKIEEAPRRIRDVINVFHHIKQVRAQKPITPMIIDINYITLKTQVIKAERRVLKELGFCVHVKHPHKLIVMYLQVLGLEKNQKVMQMAWNFMNDSLRTDVFVRYQPETIACACIYLTARKLSIVLPSNPHWYSVFSVSENHILDVCYRICQLYRRTKANVEKLEAAVEELRKRYMDSRKTRTVGQNSSPVQHSVDRSNGSAHNAWSGFISRAVPVPVEGNADEQKKSQSKSRTPSPSIEEKSRSRKKMKQNDRRSRSPLGKLSSSSSSKKKSRHSSRSPSSSPSLKHRKSDKKSDRSPIGSRDKYINGDKHGSGKDYISSKDYGKRDRDRRDRDGKDRSSKYDRYSSSSRDRLKHRARSKDVRR</sequence>
<keyword evidence="6" id="KW-0808">Transferase</keyword>
<dbReference type="InterPro" id="IPR043198">
    <property type="entry name" value="Cyclin/Ssn8"/>
</dbReference>
<accession>A0A1B0GLH9</accession>
<dbReference type="Pfam" id="PF02984">
    <property type="entry name" value="Cyclin_C"/>
    <property type="match status" value="1"/>
</dbReference>
<dbReference type="Pfam" id="PF00134">
    <property type="entry name" value="Cyclin_N"/>
    <property type="match status" value="1"/>
</dbReference>
<dbReference type="EMBL" id="GITU01001424">
    <property type="protein sequence ID" value="MBC1170127.1"/>
    <property type="molecule type" value="Transcribed_RNA"/>
</dbReference>
<comment type="similarity">
    <text evidence="2">Belongs to the cyclin family.</text>
</comment>
<evidence type="ECO:0000256" key="3">
    <source>
        <dbReference type="SAM" id="MobiDB-lite"/>
    </source>
</evidence>
<evidence type="ECO:0000256" key="2">
    <source>
        <dbReference type="RuleBase" id="RU000383"/>
    </source>
</evidence>
<dbReference type="InterPro" id="IPR006671">
    <property type="entry name" value="Cyclin_N"/>
</dbReference>
<dbReference type="FunFam" id="1.10.472.10:FF:000031">
    <property type="entry name" value="cyclin-L1-1-like isoform X1"/>
    <property type="match status" value="1"/>
</dbReference>
<dbReference type="InterPro" id="IPR036915">
    <property type="entry name" value="Cyclin-like_sf"/>
</dbReference>
<keyword evidence="6" id="KW-0418">Kinase</keyword>
<feature type="region of interest" description="Disordered" evidence="3">
    <location>
        <begin position="326"/>
        <end position="471"/>
    </location>
</feature>
<feature type="region of interest" description="Disordered" evidence="3">
    <location>
        <begin position="284"/>
        <end position="310"/>
    </location>
</feature>
<dbReference type="AlphaFoldDB" id="A0A1B0GLH9"/>
<dbReference type="SMART" id="SM01332">
    <property type="entry name" value="Cyclin_C"/>
    <property type="match status" value="1"/>
</dbReference>
<keyword evidence="8" id="KW-1185">Reference proteome</keyword>
<dbReference type="GO" id="GO:0016538">
    <property type="term" value="F:cyclin-dependent protein serine/threonine kinase regulator activity"/>
    <property type="evidence" value="ECO:0007669"/>
    <property type="project" value="InterPro"/>
</dbReference>
<feature type="domain" description="Cyclin-like" evidence="4">
    <location>
        <begin position="59"/>
        <end position="161"/>
    </location>
</feature>
<feature type="compositionally biased region" description="Polar residues" evidence="3">
    <location>
        <begin position="289"/>
        <end position="310"/>
    </location>
</feature>